<name>A0ACD3BEY6_9AGAR</name>
<organism evidence="1 2">
    <name type="scientific">Pluteus cervinus</name>
    <dbReference type="NCBI Taxonomy" id="181527"/>
    <lineage>
        <taxon>Eukaryota</taxon>
        <taxon>Fungi</taxon>
        <taxon>Dikarya</taxon>
        <taxon>Basidiomycota</taxon>
        <taxon>Agaricomycotina</taxon>
        <taxon>Agaricomycetes</taxon>
        <taxon>Agaricomycetidae</taxon>
        <taxon>Agaricales</taxon>
        <taxon>Pluteineae</taxon>
        <taxon>Pluteaceae</taxon>
        <taxon>Pluteus</taxon>
    </lineage>
</organism>
<gene>
    <name evidence="1" type="ORF">BDN72DRAFT_831612</name>
</gene>
<proteinExistence type="predicted"/>
<reference evidence="1 2" key="1">
    <citation type="journal article" date="2019" name="Nat. Ecol. Evol.">
        <title>Megaphylogeny resolves global patterns of mushroom evolution.</title>
        <authorList>
            <person name="Varga T."/>
            <person name="Krizsan K."/>
            <person name="Foldi C."/>
            <person name="Dima B."/>
            <person name="Sanchez-Garcia M."/>
            <person name="Sanchez-Ramirez S."/>
            <person name="Szollosi G.J."/>
            <person name="Szarkandi J.G."/>
            <person name="Papp V."/>
            <person name="Albert L."/>
            <person name="Andreopoulos W."/>
            <person name="Angelini C."/>
            <person name="Antonin V."/>
            <person name="Barry K.W."/>
            <person name="Bougher N.L."/>
            <person name="Buchanan P."/>
            <person name="Buyck B."/>
            <person name="Bense V."/>
            <person name="Catcheside P."/>
            <person name="Chovatia M."/>
            <person name="Cooper J."/>
            <person name="Damon W."/>
            <person name="Desjardin D."/>
            <person name="Finy P."/>
            <person name="Geml J."/>
            <person name="Haridas S."/>
            <person name="Hughes K."/>
            <person name="Justo A."/>
            <person name="Karasinski D."/>
            <person name="Kautmanova I."/>
            <person name="Kiss B."/>
            <person name="Kocsube S."/>
            <person name="Kotiranta H."/>
            <person name="LaButti K.M."/>
            <person name="Lechner B.E."/>
            <person name="Liimatainen K."/>
            <person name="Lipzen A."/>
            <person name="Lukacs Z."/>
            <person name="Mihaltcheva S."/>
            <person name="Morgado L.N."/>
            <person name="Niskanen T."/>
            <person name="Noordeloos M.E."/>
            <person name="Ohm R.A."/>
            <person name="Ortiz-Santana B."/>
            <person name="Ovrebo C."/>
            <person name="Racz N."/>
            <person name="Riley R."/>
            <person name="Savchenko A."/>
            <person name="Shiryaev A."/>
            <person name="Soop K."/>
            <person name="Spirin V."/>
            <person name="Szebenyi C."/>
            <person name="Tomsovsky M."/>
            <person name="Tulloss R.E."/>
            <person name="Uehling J."/>
            <person name="Grigoriev I.V."/>
            <person name="Vagvolgyi C."/>
            <person name="Papp T."/>
            <person name="Martin F.M."/>
            <person name="Miettinen O."/>
            <person name="Hibbett D.S."/>
            <person name="Nagy L.G."/>
        </authorList>
    </citation>
    <scope>NUCLEOTIDE SEQUENCE [LARGE SCALE GENOMIC DNA]</scope>
    <source>
        <strain evidence="1 2">NL-1719</strain>
    </source>
</reference>
<accession>A0ACD3BEY6</accession>
<dbReference type="Proteomes" id="UP000308600">
    <property type="component" value="Unassembled WGS sequence"/>
</dbReference>
<protein>
    <submittedName>
        <fullName evidence="1">NAD(P)-binding protein</fullName>
    </submittedName>
</protein>
<sequence length="264" mass="29734">MSPNPFILVSPASRGLSLALTRQFLRTTNLPVYASHRLAGNPKDIKEHILAPLKDVNPERLRLLNIELTSEDSIATAAESLAKSLKDESDDLSYIHTAFITGGVLYPEKQPSDIDFKRLQETFQVNVLSHLLMIKHFSRFLPSQHPQVEIKDLSKWVHVTARVGSIADNKRGGWYSYRSSKAALNQVVKTFDLQLQMNRRKAMCIAVHPGTVKTSLSKDYLGAADPKEVFEPEESAAKLVEVVKNLKENQRGMIWDYAGKEIPW</sequence>
<evidence type="ECO:0000313" key="2">
    <source>
        <dbReference type="Proteomes" id="UP000308600"/>
    </source>
</evidence>
<dbReference type="EMBL" id="ML208261">
    <property type="protein sequence ID" value="TFK76157.1"/>
    <property type="molecule type" value="Genomic_DNA"/>
</dbReference>
<keyword evidence="2" id="KW-1185">Reference proteome</keyword>
<evidence type="ECO:0000313" key="1">
    <source>
        <dbReference type="EMBL" id="TFK76157.1"/>
    </source>
</evidence>